<evidence type="ECO:0000256" key="3">
    <source>
        <dbReference type="ARBA" id="ARBA00006904"/>
    </source>
</evidence>
<evidence type="ECO:0000313" key="17">
    <source>
        <dbReference type="Proteomes" id="UP000240811"/>
    </source>
</evidence>
<evidence type="ECO:0000256" key="13">
    <source>
        <dbReference type="ARBA" id="ARBA00047630"/>
    </source>
</evidence>
<evidence type="ECO:0000256" key="5">
    <source>
        <dbReference type="ARBA" id="ARBA00022490"/>
    </source>
</evidence>
<dbReference type="PANTHER" id="PTHR21152">
    <property type="entry name" value="AMINOTRANSFERASE CLASS V"/>
    <property type="match status" value="1"/>
</dbReference>
<dbReference type="InterPro" id="IPR006271">
    <property type="entry name" value="Pser_aminoTfrase_methanosarc"/>
</dbReference>
<sequence length="391" mass="43525">MLDTCKPTLKPVRPFFSSGPCVKHSGWSLSVLENALLGRSHRCSLGKAKIKKAIYFTHEILNIPRGYRIAIVPASDTGAVEIALWSLLGARGVDVLAWESFGFCWLSDIRILAINDVREFTAPYGELPDFSQVDFNRDVVFVWNGTTSGVCVPNTKFIPESREGLVICDATSAVFAQSVDFKKLDVTTFSTQKVLGGEAGFGIVILSPRAVERLENYVPDRPLPKIFRMTKGGKIIDGLFDGETINTPSLLCIEDYIDALTWVKKIGGIPACIERCNENSAVLFNFIKENDWIENVAVDPNTRSNTSVCMRIVDPDIIALDTHAQASFVKSIVSILEKESVAYDIGSYRDSPVGLRIWSGVTIEKEDLLLLCDWLKWTFYFQKDAFLRAFS</sequence>
<keyword evidence="9" id="KW-0663">Pyridoxal phosphate</keyword>
<dbReference type="InterPro" id="IPR015422">
    <property type="entry name" value="PyrdxlP-dep_Trfase_small"/>
</dbReference>
<reference evidence="17" key="1">
    <citation type="submission" date="2018-02" db="EMBL/GenBank/DDBJ databases">
        <title>Genome sequence of Candidatus Liberibacter europaeus.</title>
        <authorList>
            <person name="Frampton R.A."/>
            <person name="Thompson S.M."/>
            <person name="David C."/>
            <person name="Addison S.M."/>
            <person name="Smith G.R."/>
        </authorList>
    </citation>
    <scope>NUCLEOTIDE SEQUENCE [LARGE SCALE GENOMIC DNA]</scope>
</reference>
<dbReference type="NCBIfam" id="TIGR01365">
    <property type="entry name" value="serC_2"/>
    <property type="match status" value="1"/>
</dbReference>
<evidence type="ECO:0000256" key="1">
    <source>
        <dbReference type="ARBA" id="ARBA00001933"/>
    </source>
</evidence>
<accession>A0A2T4VY69</accession>
<evidence type="ECO:0000256" key="6">
    <source>
        <dbReference type="ARBA" id="ARBA00022576"/>
    </source>
</evidence>
<dbReference type="EMBL" id="PSQJ01000002">
    <property type="protein sequence ID" value="PTL86720.1"/>
    <property type="molecule type" value="Genomic_DNA"/>
</dbReference>
<keyword evidence="6" id="KW-0032">Aminotransferase</keyword>
<dbReference type="GO" id="GO:0004648">
    <property type="term" value="F:O-phospho-L-serine:2-oxoglutarate aminotransferase activity"/>
    <property type="evidence" value="ECO:0007669"/>
    <property type="project" value="UniProtKB-EC"/>
</dbReference>
<dbReference type="PIRSF" id="PIRSF000525">
    <property type="entry name" value="SerC"/>
    <property type="match status" value="1"/>
</dbReference>
<evidence type="ECO:0000256" key="9">
    <source>
        <dbReference type="ARBA" id="ARBA00022898"/>
    </source>
</evidence>
<evidence type="ECO:0000256" key="7">
    <source>
        <dbReference type="ARBA" id="ARBA00022605"/>
    </source>
</evidence>
<keyword evidence="8" id="KW-0808">Transferase</keyword>
<keyword evidence="7" id="KW-0028">Amino-acid biosynthesis</keyword>
<dbReference type="GO" id="GO:0008453">
    <property type="term" value="F:alanine-glyoxylate transaminase activity"/>
    <property type="evidence" value="ECO:0007669"/>
    <property type="project" value="TreeGrafter"/>
</dbReference>
<dbReference type="Gene3D" id="3.40.640.10">
    <property type="entry name" value="Type I PLP-dependent aspartate aminotransferase-like (Major domain)"/>
    <property type="match status" value="1"/>
</dbReference>
<keyword evidence="10" id="KW-0664">Pyridoxine biosynthesis</keyword>
<dbReference type="Proteomes" id="UP000240811">
    <property type="component" value="Unassembled WGS sequence"/>
</dbReference>
<dbReference type="GO" id="GO:0019265">
    <property type="term" value="P:glycine biosynthetic process, by transamination of glyoxylate"/>
    <property type="evidence" value="ECO:0007669"/>
    <property type="project" value="TreeGrafter"/>
</dbReference>
<evidence type="ECO:0000256" key="14">
    <source>
        <dbReference type="ARBA" id="ARBA00049007"/>
    </source>
</evidence>
<evidence type="ECO:0000256" key="12">
    <source>
        <dbReference type="ARBA" id="ARBA00031421"/>
    </source>
</evidence>
<feature type="domain" description="Aminotransferase class V" evidence="15">
    <location>
        <begin position="139"/>
        <end position="315"/>
    </location>
</feature>
<gene>
    <name evidence="16" type="ORF">C4617_02605</name>
</gene>
<dbReference type="AlphaFoldDB" id="A0A2T4VY69"/>
<dbReference type="UniPathway" id="UPA00135">
    <property type="reaction ID" value="UER00197"/>
</dbReference>
<evidence type="ECO:0000256" key="2">
    <source>
        <dbReference type="ARBA" id="ARBA00005099"/>
    </source>
</evidence>
<organism evidence="16 17">
    <name type="scientific">Candidatus Liberibacter europaeus</name>
    <dbReference type="NCBI Taxonomy" id="744859"/>
    <lineage>
        <taxon>Bacteria</taxon>
        <taxon>Pseudomonadati</taxon>
        <taxon>Pseudomonadota</taxon>
        <taxon>Alphaproteobacteria</taxon>
        <taxon>Hyphomicrobiales</taxon>
        <taxon>Rhizobiaceae</taxon>
        <taxon>Liberibacter</taxon>
    </lineage>
</organism>
<dbReference type="GO" id="GO:0008615">
    <property type="term" value="P:pyridoxine biosynthetic process"/>
    <property type="evidence" value="ECO:0007669"/>
    <property type="project" value="UniProtKB-KW"/>
</dbReference>
<dbReference type="NCBIfam" id="NF002841">
    <property type="entry name" value="PRK03080.1-2"/>
    <property type="match status" value="1"/>
</dbReference>
<keyword evidence="11" id="KW-0718">Serine biosynthesis</keyword>
<dbReference type="InterPro" id="IPR015421">
    <property type="entry name" value="PyrdxlP-dep_Trfase_major"/>
</dbReference>
<comment type="catalytic activity">
    <reaction evidence="14">
        <text>O-phospho-L-serine + 2-oxoglutarate = 3-phosphooxypyruvate + L-glutamate</text>
        <dbReference type="Rhea" id="RHEA:14329"/>
        <dbReference type="ChEBI" id="CHEBI:16810"/>
        <dbReference type="ChEBI" id="CHEBI:18110"/>
        <dbReference type="ChEBI" id="CHEBI:29985"/>
        <dbReference type="ChEBI" id="CHEBI:57524"/>
        <dbReference type="EC" id="2.6.1.52"/>
    </reaction>
</comment>
<evidence type="ECO:0000259" key="15">
    <source>
        <dbReference type="Pfam" id="PF00266"/>
    </source>
</evidence>
<proteinExistence type="inferred from homology"/>
<dbReference type="GO" id="GO:0006564">
    <property type="term" value="P:L-serine biosynthetic process"/>
    <property type="evidence" value="ECO:0007669"/>
    <property type="project" value="UniProtKB-KW"/>
</dbReference>
<comment type="similarity">
    <text evidence="3">Belongs to the class-V pyridoxal-phosphate-dependent aminotransferase family. SerC subfamily.</text>
</comment>
<dbReference type="InterPro" id="IPR015424">
    <property type="entry name" value="PyrdxlP-dep_Trfase"/>
</dbReference>
<evidence type="ECO:0000256" key="10">
    <source>
        <dbReference type="ARBA" id="ARBA00023096"/>
    </source>
</evidence>
<evidence type="ECO:0000313" key="16">
    <source>
        <dbReference type="EMBL" id="PTL86720.1"/>
    </source>
</evidence>
<dbReference type="EC" id="2.6.1.52" evidence="4"/>
<comment type="pathway">
    <text evidence="2">Amino-acid biosynthesis; L-serine biosynthesis; L-serine from 3-phospho-D-glycerate: step 2/3.</text>
</comment>
<comment type="catalytic activity">
    <reaction evidence="13">
        <text>4-(phosphooxy)-L-threonine + 2-oxoglutarate = (R)-3-hydroxy-2-oxo-4-phosphooxybutanoate + L-glutamate</text>
        <dbReference type="Rhea" id="RHEA:16573"/>
        <dbReference type="ChEBI" id="CHEBI:16810"/>
        <dbReference type="ChEBI" id="CHEBI:29985"/>
        <dbReference type="ChEBI" id="CHEBI:58452"/>
        <dbReference type="ChEBI" id="CHEBI:58538"/>
        <dbReference type="EC" id="2.6.1.52"/>
    </reaction>
</comment>
<name>A0A2T4VY69_9HYPH</name>
<dbReference type="SUPFAM" id="SSF53383">
    <property type="entry name" value="PLP-dependent transferases"/>
    <property type="match status" value="1"/>
</dbReference>
<dbReference type="InterPro" id="IPR000192">
    <property type="entry name" value="Aminotrans_V_dom"/>
</dbReference>
<comment type="cofactor">
    <cofactor evidence="1">
        <name>pyridoxal 5'-phosphate</name>
        <dbReference type="ChEBI" id="CHEBI:597326"/>
    </cofactor>
</comment>
<evidence type="ECO:0000256" key="11">
    <source>
        <dbReference type="ARBA" id="ARBA00023299"/>
    </source>
</evidence>
<comment type="caution">
    <text evidence="16">The sequence shown here is derived from an EMBL/GenBank/DDBJ whole genome shotgun (WGS) entry which is preliminary data.</text>
</comment>
<dbReference type="PANTHER" id="PTHR21152:SF40">
    <property type="entry name" value="ALANINE--GLYOXYLATE AMINOTRANSFERASE"/>
    <property type="match status" value="1"/>
</dbReference>
<keyword evidence="5" id="KW-0963">Cytoplasm</keyword>
<dbReference type="InterPro" id="IPR022278">
    <property type="entry name" value="Pser_aminoTfrase"/>
</dbReference>
<dbReference type="GO" id="GO:0004760">
    <property type="term" value="F:L-serine-pyruvate transaminase activity"/>
    <property type="evidence" value="ECO:0007669"/>
    <property type="project" value="TreeGrafter"/>
</dbReference>
<dbReference type="Gene3D" id="3.90.1150.10">
    <property type="entry name" value="Aspartate Aminotransferase, domain 1"/>
    <property type="match status" value="1"/>
</dbReference>
<evidence type="ECO:0000256" key="4">
    <source>
        <dbReference type="ARBA" id="ARBA00013030"/>
    </source>
</evidence>
<evidence type="ECO:0000256" key="8">
    <source>
        <dbReference type="ARBA" id="ARBA00022679"/>
    </source>
</evidence>
<dbReference type="Pfam" id="PF00266">
    <property type="entry name" value="Aminotran_5"/>
    <property type="match status" value="1"/>
</dbReference>
<protein>
    <recommendedName>
        <fullName evidence="4">phosphoserine transaminase</fullName>
        <ecNumber evidence="4">2.6.1.52</ecNumber>
    </recommendedName>
    <alternativeName>
        <fullName evidence="12">Phosphohydroxythreonine aminotransferase</fullName>
    </alternativeName>
</protein>